<dbReference type="PANTHER" id="PTHR42923">
    <property type="entry name" value="PROTOPORPHYRINOGEN OXIDASE"/>
    <property type="match status" value="1"/>
</dbReference>
<dbReference type="GO" id="GO:0004729">
    <property type="term" value="F:oxygen-dependent protoporphyrinogen oxidase activity"/>
    <property type="evidence" value="ECO:0007669"/>
    <property type="project" value="UniProtKB-EC"/>
</dbReference>
<comment type="catalytic activity">
    <reaction evidence="5">
        <text>coproporphyrinogen III + 3 O2 = coproporphyrin III + 3 H2O2</text>
        <dbReference type="Rhea" id="RHEA:43436"/>
        <dbReference type="ChEBI" id="CHEBI:15379"/>
        <dbReference type="ChEBI" id="CHEBI:16240"/>
        <dbReference type="ChEBI" id="CHEBI:57309"/>
        <dbReference type="ChEBI" id="CHEBI:131725"/>
        <dbReference type="EC" id="1.3.3.15"/>
    </reaction>
</comment>
<protein>
    <recommendedName>
        <fullName evidence="5">Coproporphyrinogen III oxidase</fullName>
        <ecNumber evidence="5">1.3.3.15</ecNumber>
    </recommendedName>
</protein>
<dbReference type="Proteomes" id="UP000788426">
    <property type="component" value="Unassembled WGS sequence"/>
</dbReference>
<dbReference type="EMBL" id="JAHXCT010000007">
    <property type="protein sequence ID" value="MBW4769965.1"/>
    <property type="molecule type" value="Genomic_DNA"/>
</dbReference>
<dbReference type="RefSeq" id="WP_219482121.1">
    <property type="nucleotide sequence ID" value="NZ_JAHXCT010000007.1"/>
</dbReference>
<comment type="subcellular location">
    <subcellularLocation>
        <location evidence="5">Cytoplasm</location>
    </subcellularLocation>
</comment>
<keyword evidence="5" id="KW-0350">Heme biosynthesis</keyword>
<evidence type="ECO:0000259" key="7">
    <source>
        <dbReference type="Pfam" id="PF01593"/>
    </source>
</evidence>
<keyword evidence="6" id="KW-0812">Transmembrane</keyword>
<dbReference type="InterPro" id="IPR004572">
    <property type="entry name" value="Protoporphyrinogen_oxidase"/>
</dbReference>
<keyword evidence="6" id="KW-0472">Membrane</keyword>
<name>A0ABS6YEK0_9BACT</name>
<evidence type="ECO:0000256" key="5">
    <source>
        <dbReference type="RuleBase" id="RU364052"/>
    </source>
</evidence>
<comment type="function">
    <text evidence="5">Involved in coproporphyrin-dependent heme b biosynthesis. Catalyzes the oxidation of coproporphyrinogen III to coproporphyrin III.</text>
</comment>
<feature type="domain" description="Amine oxidase" evidence="7">
    <location>
        <begin position="19"/>
        <end position="461"/>
    </location>
</feature>
<evidence type="ECO:0000256" key="1">
    <source>
        <dbReference type="ARBA" id="ARBA00001974"/>
    </source>
</evidence>
<keyword evidence="3 5" id="KW-0274">FAD</keyword>
<keyword evidence="5" id="KW-0963">Cytoplasm</keyword>
<comment type="similarity">
    <text evidence="5">Belongs to the protoporphyrinogen/coproporphyrinogen oxidase family. Coproporphyrinogen III oxidase subfamily.</text>
</comment>
<dbReference type="NCBIfam" id="TIGR00562">
    <property type="entry name" value="proto_IX_ox"/>
    <property type="match status" value="1"/>
</dbReference>
<keyword evidence="9" id="KW-1185">Reference proteome</keyword>
<gene>
    <name evidence="8" type="primary">hemG</name>
    <name evidence="8" type="ORF">KZO38_09395</name>
</gene>
<dbReference type="Pfam" id="PF01593">
    <property type="entry name" value="Amino_oxidase"/>
    <property type="match status" value="1"/>
</dbReference>
<keyword evidence="6" id="KW-1133">Transmembrane helix</keyword>
<evidence type="ECO:0000256" key="2">
    <source>
        <dbReference type="ARBA" id="ARBA00022630"/>
    </source>
</evidence>
<evidence type="ECO:0000256" key="4">
    <source>
        <dbReference type="ARBA" id="ARBA00023002"/>
    </source>
</evidence>
<evidence type="ECO:0000256" key="6">
    <source>
        <dbReference type="SAM" id="Phobius"/>
    </source>
</evidence>
<comment type="pathway">
    <text evidence="5">Porphyrin-containing compound metabolism; protoheme biosynthesis.</text>
</comment>
<sequence length="463" mass="51185">MNTERKEYTKDIVVIGAGITGLTTAYWLKKGGKDVEVLEKEERFGGQIHTFHVDGYLFESGPNTGVLSSPEAVELFNSIAADCQVDIARSSAKRRLVWKKDSFTSLPTSLSTAIITPLFTTYDKLRILGEPFRAKGSDPNESVADMVKRRLGNSYYNYAVDPFIAGIYAGDPTKLITRYALPKLYQLEQNYGSFIRGAIKKSKEKKTERERLATKDVFSPNHGMEQIIKALAKNIDEKNIVLGANNLSVMPQEDGSYSVTYTNSQGNECVVRANKVITTCGAYALPQVLPFVTEAEKQALSNLTYAPVVQVGVGIKYVNNHTLNAFGGLVPTIEQQKLLGVLFTSACFDNRAPQNSTTLSFFLGGMKDQDMVNKSDEEIVSLVKDALHRMLKVPNDVEIEAIKISRHQRAIPQYWANTEERIKAVQAVEQRYKGLIVAGNLRDGIGIADRIKQGTLVAQSILG</sequence>
<organism evidence="8 9">
    <name type="scientific">Hoylesella nanceiensis</name>
    <dbReference type="NCBI Taxonomy" id="425941"/>
    <lineage>
        <taxon>Bacteria</taxon>
        <taxon>Pseudomonadati</taxon>
        <taxon>Bacteroidota</taxon>
        <taxon>Bacteroidia</taxon>
        <taxon>Bacteroidales</taxon>
        <taxon>Prevotellaceae</taxon>
        <taxon>Hoylesella</taxon>
    </lineage>
</organism>
<proteinExistence type="inferred from homology"/>
<dbReference type="InterPro" id="IPR050464">
    <property type="entry name" value="Zeta_carotene_desat/Oxidored"/>
</dbReference>
<evidence type="ECO:0000256" key="3">
    <source>
        <dbReference type="ARBA" id="ARBA00022827"/>
    </source>
</evidence>
<evidence type="ECO:0000313" key="9">
    <source>
        <dbReference type="Proteomes" id="UP000788426"/>
    </source>
</evidence>
<dbReference type="PANTHER" id="PTHR42923:SF3">
    <property type="entry name" value="PROTOPORPHYRINOGEN OXIDASE"/>
    <property type="match status" value="1"/>
</dbReference>
<dbReference type="InterPro" id="IPR002937">
    <property type="entry name" value="Amino_oxidase"/>
</dbReference>
<reference evidence="8 9" key="1">
    <citation type="submission" date="2021-07" db="EMBL/GenBank/DDBJ databases">
        <title>Genomic diversity and antimicrobial resistance of Prevotella spp. isolated from chronic lung disease airways.</title>
        <authorList>
            <person name="Webb K.A."/>
            <person name="Olagoke O.S."/>
            <person name="Baird T."/>
            <person name="Neill J."/>
            <person name="Pham A."/>
            <person name="Wells T.J."/>
            <person name="Ramsay K.A."/>
            <person name="Bell S.C."/>
            <person name="Sarovich D.S."/>
            <person name="Price E.P."/>
        </authorList>
    </citation>
    <scope>NUCLEOTIDE SEQUENCE [LARGE SCALE GENOMIC DNA]</scope>
    <source>
        <strain evidence="8 9">SCHI0011.S.12</strain>
    </source>
</reference>
<comment type="cofactor">
    <cofactor evidence="1 5">
        <name>FAD</name>
        <dbReference type="ChEBI" id="CHEBI:57692"/>
    </cofactor>
</comment>
<feature type="transmembrane region" description="Helical" evidence="6">
    <location>
        <begin position="12"/>
        <end position="28"/>
    </location>
</feature>
<accession>A0ABS6YEK0</accession>
<keyword evidence="2 5" id="KW-0285">Flavoprotein</keyword>
<keyword evidence="4 5" id="KW-0560">Oxidoreductase</keyword>
<evidence type="ECO:0000313" key="8">
    <source>
        <dbReference type="EMBL" id="MBW4769965.1"/>
    </source>
</evidence>
<comment type="caution">
    <text evidence="8">The sequence shown here is derived from an EMBL/GenBank/DDBJ whole genome shotgun (WGS) entry which is preliminary data.</text>
</comment>
<dbReference type="EC" id="1.3.3.15" evidence="5"/>